<dbReference type="PANTHER" id="PTHR33375:SF1">
    <property type="entry name" value="CHROMOSOME-PARTITIONING PROTEIN PARB-RELATED"/>
    <property type="match status" value="1"/>
</dbReference>
<dbReference type="PANTHER" id="PTHR33375">
    <property type="entry name" value="CHROMOSOME-PARTITIONING PROTEIN PARB-RELATED"/>
    <property type="match status" value="1"/>
</dbReference>
<dbReference type="CDD" id="cd16409">
    <property type="entry name" value="ParB_N_like"/>
    <property type="match status" value="1"/>
</dbReference>
<evidence type="ECO:0000313" key="3">
    <source>
        <dbReference type="Proteomes" id="UP000185109"/>
    </source>
</evidence>
<dbReference type="Gene3D" id="3.90.1530.10">
    <property type="entry name" value="Conserved hypothetical protein from pyrococcus furiosus pfu- 392566-001, ParB domain"/>
    <property type="match status" value="1"/>
</dbReference>
<dbReference type="SMART" id="SM00470">
    <property type="entry name" value="ParB"/>
    <property type="match status" value="1"/>
</dbReference>
<dbReference type="Proteomes" id="UP000185109">
    <property type="component" value="Chromosome"/>
</dbReference>
<evidence type="ECO:0000313" key="2">
    <source>
        <dbReference type="EMBL" id="APO76076.1"/>
    </source>
</evidence>
<feature type="domain" description="ParB-like N-terminal" evidence="1">
    <location>
        <begin position="5"/>
        <end position="96"/>
    </location>
</feature>
<dbReference type="InterPro" id="IPR003115">
    <property type="entry name" value="ParB_N"/>
</dbReference>
<proteinExistence type="predicted"/>
<name>A0A1L5P7I1_RHIET</name>
<dbReference type="GO" id="GO:0007059">
    <property type="term" value="P:chromosome segregation"/>
    <property type="evidence" value="ECO:0007669"/>
    <property type="project" value="TreeGrafter"/>
</dbReference>
<protein>
    <submittedName>
        <fullName evidence="2">ParB-like nuclease domain-containing protein</fullName>
    </submittedName>
</protein>
<accession>A0A1L5P7I1</accession>
<dbReference type="Pfam" id="PF02195">
    <property type="entry name" value="ParB_N"/>
    <property type="match status" value="1"/>
</dbReference>
<dbReference type="InterPro" id="IPR050336">
    <property type="entry name" value="Chromosome_partition/occlusion"/>
</dbReference>
<dbReference type="GO" id="GO:0005694">
    <property type="term" value="C:chromosome"/>
    <property type="evidence" value="ECO:0007669"/>
    <property type="project" value="TreeGrafter"/>
</dbReference>
<dbReference type="SUPFAM" id="SSF110849">
    <property type="entry name" value="ParB/Sulfiredoxin"/>
    <property type="match status" value="1"/>
</dbReference>
<organism evidence="2 3">
    <name type="scientific">Rhizobium etli 8C-3</name>
    <dbReference type="NCBI Taxonomy" id="538025"/>
    <lineage>
        <taxon>Bacteria</taxon>
        <taxon>Pseudomonadati</taxon>
        <taxon>Pseudomonadota</taxon>
        <taxon>Alphaproteobacteria</taxon>
        <taxon>Hyphomicrobiales</taxon>
        <taxon>Rhizobiaceae</taxon>
        <taxon>Rhizobium/Agrobacterium group</taxon>
        <taxon>Rhizobium</taxon>
    </lineage>
</organism>
<dbReference type="AlphaFoldDB" id="A0A1L5P7I1"/>
<reference evidence="2 3" key="1">
    <citation type="submission" date="2016-09" db="EMBL/GenBank/DDBJ databases">
        <title>The complete genome sequences of Rhizobium gallicum, symbiovars gallicum and phaseoli, symbionts associated to common bean (Phaseolus vulgaris).</title>
        <authorList>
            <person name="Bustos P."/>
            <person name="Santamaria R.I."/>
            <person name="Perez-Carrascal O.M."/>
            <person name="Juarez S."/>
            <person name="Lozano L."/>
            <person name="Martinez-Flores I."/>
            <person name="Martinez-Romero E."/>
            <person name="Cevallos M."/>
            <person name="Romero D."/>
            <person name="Davila G."/>
            <person name="Gonzalez V."/>
        </authorList>
    </citation>
    <scope>NUCLEOTIDE SEQUENCE [LARGE SCALE GENOMIC DNA]</scope>
    <source>
        <strain evidence="2 3">8C-3</strain>
    </source>
</reference>
<evidence type="ECO:0000259" key="1">
    <source>
        <dbReference type="SMART" id="SM00470"/>
    </source>
</evidence>
<dbReference type="RefSeq" id="WP_074062316.1">
    <property type="nucleotide sequence ID" value="NZ_CP017241.1"/>
</dbReference>
<gene>
    <name evidence="2" type="ORF">AM571_CH03282</name>
</gene>
<dbReference type="EMBL" id="CP017241">
    <property type="protein sequence ID" value="APO76076.1"/>
    <property type="molecule type" value="Genomic_DNA"/>
</dbReference>
<dbReference type="InterPro" id="IPR036086">
    <property type="entry name" value="ParB/Sulfiredoxin_sf"/>
</dbReference>
<sequence>MAEFKLIPISEIVVPERLRAVEEEHALAIAQSIIEHGLINPITVRHTPAAKKGNWTLVAGAHRLRAFELNGEPEIEAMVVEGDKAEAQLIEITENLFRNELSVMDRAVFVQSYRDVWESKHGKVEAGRPGNRANLAQLIQDETESGSFNQHVADRMGLSTRAIKRLSQISQHLHPALRSKLRGTPAADNQSLLLKIAKEGPTVQAGFAAALDHEPDIVKVMTLAKPAPKPASDEDRKLAAKADLQAAWKKADPDTRKWFIFDALIELGLDHKLTDKVAAAVRGLKDEA</sequence>